<keyword evidence="5" id="KW-1185">Reference proteome</keyword>
<dbReference type="RefSeq" id="WP_072365634.1">
    <property type="nucleotide sequence ID" value="NZ_CP139972.1"/>
</dbReference>
<evidence type="ECO:0000313" key="4">
    <source>
        <dbReference type="Proteomes" id="UP000183788"/>
    </source>
</evidence>
<gene>
    <name evidence="2" type="ORF">SAMN05661012_06055</name>
    <name evidence="3" type="ORF">SR876_28950</name>
</gene>
<dbReference type="OrthoDB" id="5521926at2"/>
<evidence type="ECO:0000313" key="3">
    <source>
        <dbReference type="EMBL" id="WQG88962.1"/>
    </source>
</evidence>
<dbReference type="STRING" id="1004.SAMN05661012_06055"/>
<name>A0A1K1SSQ5_9BACT</name>
<reference evidence="2 4" key="1">
    <citation type="submission" date="2016-11" db="EMBL/GenBank/DDBJ databases">
        <authorList>
            <person name="Jaros S."/>
            <person name="Januszkiewicz K."/>
            <person name="Wedrychowicz H."/>
        </authorList>
    </citation>
    <scope>NUCLEOTIDE SEQUENCE [LARGE SCALE GENOMIC DNA]</scope>
    <source>
        <strain evidence="2 4">DSM 784</strain>
    </source>
</reference>
<dbReference type="Proteomes" id="UP000183788">
    <property type="component" value="Unassembled WGS sequence"/>
</dbReference>
<proteinExistence type="predicted"/>
<organism evidence="2 4">
    <name type="scientific">Chitinophaga sancti</name>
    <dbReference type="NCBI Taxonomy" id="1004"/>
    <lineage>
        <taxon>Bacteria</taxon>
        <taxon>Pseudomonadati</taxon>
        <taxon>Bacteroidota</taxon>
        <taxon>Chitinophagia</taxon>
        <taxon>Chitinophagales</taxon>
        <taxon>Chitinophagaceae</taxon>
        <taxon>Chitinophaga</taxon>
    </lineage>
</organism>
<dbReference type="AlphaFoldDB" id="A0A1K1SSQ5"/>
<reference evidence="3 5" key="2">
    <citation type="submission" date="2023-11" db="EMBL/GenBank/DDBJ databases">
        <title>MicrobeMod: A computational toolkit for identifying prokaryotic methylation and restriction-modification with nanopore sequencing.</title>
        <authorList>
            <person name="Crits-Christoph A."/>
            <person name="Kang S.C."/>
            <person name="Lee H."/>
            <person name="Ostrov N."/>
        </authorList>
    </citation>
    <scope>NUCLEOTIDE SEQUENCE [LARGE SCALE GENOMIC DNA]</scope>
    <source>
        <strain evidence="3 5">ATCC 23090</strain>
    </source>
</reference>
<evidence type="ECO:0000259" key="1">
    <source>
        <dbReference type="Pfam" id="PF14355"/>
    </source>
</evidence>
<dbReference type="EMBL" id="CP140154">
    <property type="protein sequence ID" value="WQG88962.1"/>
    <property type="molecule type" value="Genomic_DNA"/>
</dbReference>
<feature type="domain" description="Abortive infection protein-like C-terminal" evidence="1">
    <location>
        <begin position="180"/>
        <end position="248"/>
    </location>
</feature>
<accession>A0A1K1SSQ5</accession>
<dbReference type="Proteomes" id="UP001326715">
    <property type="component" value="Chromosome"/>
</dbReference>
<dbReference type="Pfam" id="PF14355">
    <property type="entry name" value="Abi_C"/>
    <property type="match status" value="1"/>
</dbReference>
<dbReference type="InterPro" id="IPR026001">
    <property type="entry name" value="Abi-like_C"/>
</dbReference>
<sequence>MAEISFIEKRAIEAFLDMGSGYVLNFSDRTFQDFVFSTTGIDVSVKKYKEGGTSKANRLRTFMKLEPDVVVGKLFKELYQYKVTEDRLQERETNVAEAEEFDKVANRLLEGRVVDNIDAIQANNDDKDFHQLAKLIKESIEKNQPEAALDRLHTFMIKFLKELCRSHGVSFDKDDTVNALFGKYMKAVKAKGWISSPMAEKIVQFSFQVIDAFNDIRNNKSFAHDNPVLNYDESVLIFSNVSATVKFLQSLESKNKNVAVAEAKPDWGQF</sequence>
<dbReference type="EMBL" id="FPIZ01000032">
    <property type="protein sequence ID" value="SFW87347.1"/>
    <property type="molecule type" value="Genomic_DNA"/>
</dbReference>
<protein>
    <submittedName>
        <fullName evidence="2">Abortive infection C-terminus</fullName>
    </submittedName>
    <submittedName>
        <fullName evidence="3">Abortive infection family protein</fullName>
    </submittedName>
</protein>
<evidence type="ECO:0000313" key="2">
    <source>
        <dbReference type="EMBL" id="SFW87347.1"/>
    </source>
</evidence>
<evidence type="ECO:0000313" key="5">
    <source>
        <dbReference type="Proteomes" id="UP001326715"/>
    </source>
</evidence>